<dbReference type="EC" id="3.4.15.6" evidence="4"/>
<keyword evidence="9" id="KW-0175">Coiled coil</keyword>
<keyword evidence="6" id="KW-0645">Protease</keyword>
<keyword evidence="7 13" id="KW-0378">Hydrolase</keyword>
<dbReference type="InterPro" id="IPR011811">
    <property type="entry name" value="Peptidase_S51_cyanophycinase"/>
</dbReference>
<dbReference type="EMBL" id="CP036272">
    <property type="protein sequence ID" value="QDT62333.1"/>
    <property type="molecule type" value="Genomic_DNA"/>
</dbReference>
<keyword evidence="11" id="KW-0732">Signal</keyword>
<gene>
    <name evidence="13" type="primary">cphB</name>
    <name evidence="13" type="ORF">SV7mr_48800</name>
</gene>
<evidence type="ECO:0000256" key="8">
    <source>
        <dbReference type="ARBA" id="ARBA00022825"/>
    </source>
</evidence>
<dbReference type="GO" id="GO:0008236">
    <property type="term" value="F:serine-type peptidase activity"/>
    <property type="evidence" value="ECO:0007669"/>
    <property type="project" value="UniProtKB-KW"/>
</dbReference>
<dbReference type="GO" id="GO:0006950">
    <property type="term" value="P:response to stress"/>
    <property type="evidence" value="ECO:0007669"/>
    <property type="project" value="UniProtKB-ARBA"/>
</dbReference>
<evidence type="ECO:0000256" key="7">
    <source>
        <dbReference type="ARBA" id="ARBA00022801"/>
    </source>
</evidence>
<comment type="function">
    <text evidence="2">Exopeptidase that catalyzes the hydrolytic cleavage of multi-L-arginyl-poly-L-aspartic acid (cyanophycin; a water-insoluble reserve polymer) into aspartate-arginine dipeptides.</text>
</comment>
<evidence type="ECO:0000256" key="5">
    <source>
        <dbReference type="ARBA" id="ARBA00015719"/>
    </source>
</evidence>
<feature type="chain" id="PRO_5021974622" description="Cyanophycinase" evidence="11">
    <location>
        <begin position="26"/>
        <end position="1383"/>
    </location>
</feature>
<evidence type="ECO:0000256" key="9">
    <source>
        <dbReference type="SAM" id="Coils"/>
    </source>
</evidence>
<sequence length="1383" mass="153033" precursor="true">MTHSNSFKFSIAALCLLLFAGPVLGQQPAENAEAPEAGKQAELTDDKDAEAQVQPAEKQPGTKPADESQAADPEPSVQNSDAEPAKTEPAKTEPAKAEPAKAEPAKAEPAKAESESDDGEAAAAEEDPEAIPAGHSIHGEAFNEGPRQAASLMKGTGPIKFAVTSEHAGVQAFIEQGIGQLHGFWYFEAERSFRQAAMLDPDCAISYWGMAMANAENKERAKGFLAKALERRDSASEREQLYIDALENYLDDKKDEKGKERDRKTKAKQQIEAFEKIVKKYPDDLEAKAWLAYTLYKQRGAAGKKHEEVETAINNVLDVEPLHPVHHYLIHLWDYKDAKKALGSAAKGGASAPAIAHMWHMPGHIYSRLKRYQDAAWQQEASARTDHAHMMRDRVMPDEIHNFAHNNEWLIRNLIYVGRWRDAIDLAKNMTELPRHPKYNMLSKRRSSYFGRIRLFDVLKRYEHWPQLIALTDSAYLPSTDLEAEQIRRLQYRGIAFAHLHHVDQVDVILTELNGRLENEREKAAEAKRKHEEAVAKAKEDGKKPPAKPRVSGEDPVRRLEKAIASIEGRLSYEYGDYKEALSALKKADEDKSFRAYCQLLSGDKAGAMKAIEEEVGKRENQVLPLATQIEMLWIAGNKDRAREVFDKLRRLSGSVQFGAAPFDRLAPTAKELGYDADWRVAHQHPDDFGERPELDAIGPFRWAPSPAENWSLKDHKGKELSLSQFRGKPVILIFYLGHGCLHCAEQLQAFAPKAKQFTDAGISLVAISTDSEEDLKISVDTYEGGMPFPLVSNQSLEVFKAYRAFDDFEQIPLHGTFLIDSEGQVVWRDLGYEPFMDVDFTIKEAKRLLKQEQPLPQELRIAQLPERQFLKPISIADLPRIDSTGVKGSLIVSGAEVAAETTEHFFQLAKGEAAKVVVLQVDHEDGTKSQVQSLLDRFNQIQGSQLSVVRCDGKPKNWSALLADASAVWIAGSQSSGFESLAKVDAARVALAEFLHSGKVIASVGAGGAMFADQAFSGEKSNRLAGHTFGLLKDSILDVYAANQEGPSRIETVIQWQPHRIGYELDPTAAMVIRGRRVYKLGEGTIRIRRHAGKDVPNAEVRLQNKNDAADLVSLYRAARDGMAGYPVEAKPSSPKVDKGTLILIGGGGMPKGIMQRFVDLAGGKKAKIVVLPTAMPDPIPKSSGIADQFKQLGAEKVTVLSDRSLDKVEGDAFLKSLKEATGIWYGGGRQWRFVDAYLDTKAHQAMRDVLKRGGVIMGSSAGASIQAEFLARGNPLGNLDIMAEGYQRGLGFLPGVAVDQHFSQRQRQDDMLALVKRYPKWLGIGLDEATAIVVQKEVAEVVGRSKVFFHNATDEAGDNIDVVELADGQRYNLRERKAVEQ</sequence>
<dbReference type="Gene3D" id="3.40.30.10">
    <property type="entry name" value="Glutaredoxin"/>
    <property type="match status" value="1"/>
</dbReference>
<dbReference type="SUPFAM" id="SSF52317">
    <property type="entry name" value="Class I glutamine amidotransferase-like"/>
    <property type="match status" value="2"/>
</dbReference>
<keyword evidence="14" id="KW-1185">Reference proteome</keyword>
<dbReference type="SUPFAM" id="SSF48452">
    <property type="entry name" value="TPR-like"/>
    <property type="match status" value="1"/>
</dbReference>
<feature type="compositionally biased region" description="Basic and acidic residues" evidence="10">
    <location>
        <begin position="526"/>
        <end position="544"/>
    </location>
</feature>
<dbReference type="SUPFAM" id="SSF52833">
    <property type="entry name" value="Thioredoxin-like"/>
    <property type="match status" value="1"/>
</dbReference>
<dbReference type="NCBIfam" id="TIGR02069">
    <property type="entry name" value="cyanophycinase"/>
    <property type="match status" value="1"/>
</dbReference>
<comment type="catalytic activity">
    <reaction evidence="1">
        <text>[L-4-(L-arginin-2-N-yl)aspartate](n) + H2O = [L-4-(L-arginin-2-N-yl)aspartate](n-1) + L-4-(L-arginin-2-N-yl)aspartate</text>
        <dbReference type="Rhea" id="RHEA:12845"/>
        <dbReference type="Rhea" id="RHEA-COMP:13728"/>
        <dbReference type="Rhea" id="RHEA-COMP:13734"/>
        <dbReference type="ChEBI" id="CHEBI:15377"/>
        <dbReference type="ChEBI" id="CHEBI:137986"/>
        <dbReference type="ChEBI" id="CHEBI:137991"/>
        <dbReference type="EC" id="3.4.15.6"/>
    </reaction>
</comment>
<feature type="region of interest" description="Disordered" evidence="10">
    <location>
        <begin position="526"/>
        <end position="555"/>
    </location>
</feature>
<feature type="domain" description="Thioredoxin" evidence="12">
    <location>
        <begin position="702"/>
        <end position="855"/>
    </location>
</feature>
<accession>A0A517T1U1</accession>
<feature type="compositionally biased region" description="Acidic residues" evidence="10">
    <location>
        <begin position="115"/>
        <end position="126"/>
    </location>
</feature>
<evidence type="ECO:0000256" key="6">
    <source>
        <dbReference type="ARBA" id="ARBA00022670"/>
    </source>
</evidence>
<evidence type="ECO:0000313" key="14">
    <source>
        <dbReference type="Proteomes" id="UP000315003"/>
    </source>
</evidence>
<dbReference type="InterPro" id="IPR011990">
    <property type="entry name" value="TPR-like_helical_dom_sf"/>
</dbReference>
<evidence type="ECO:0000256" key="2">
    <source>
        <dbReference type="ARBA" id="ARBA00002039"/>
    </source>
</evidence>
<dbReference type="InterPro" id="IPR013766">
    <property type="entry name" value="Thioredoxin_domain"/>
</dbReference>
<dbReference type="PANTHER" id="PTHR36175">
    <property type="entry name" value="CYANOPHYCINASE"/>
    <property type="match status" value="1"/>
</dbReference>
<feature type="signal peptide" evidence="11">
    <location>
        <begin position="1"/>
        <end position="25"/>
    </location>
</feature>
<dbReference type="InterPro" id="IPR036249">
    <property type="entry name" value="Thioredoxin-like_sf"/>
</dbReference>
<dbReference type="GO" id="GO:0004180">
    <property type="term" value="F:carboxypeptidase activity"/>
    <property type="evidence" value="ECO:0007669"/>
    <property type="project" value="UniProtKB-KW"/>
</dbReference>
<dbReference type="PROSITE" id="PS51352">
    <property type="entry name" value="THIOREDOXIN_2"/>
    <property type="match status" value="1"/>
</dbReference>
<dbReference type="Gene3D" id="1.25.40.10">
    <property type="entry name" value="Tetratricopeptide repeat domain"/>
    <property type="match status" value="1"/>
</dbReference>
<dbReference type="Proteomes" id="UP000315003">
    <property type="component" value="Chromosome"/>
</dbReference>
<keyword evidence="13" id="KW-0121">Carboxypeptidase</keyword>
<evidence type="ECO:0000256" key="3">
    <source>
        <dbReference type="ARBA" id="ARBA00006534"/>
    </source>
</evidence>
<dbReference type="CDD" id="cd03145">
    <property type="entry name" value="GAT1_cyanophycinase"/>
    <property type="match status" value="1"/>
</dbReference>
<evidence type="ECO:0000256" key="10">
    <source>
        <dbReference type="SAM" id="MobiDB-lite"/>
    </source>
</evidence>
<name>A0A517T1U1_9BACT</name>
<evidence type="ECO:0000259" key="12">
    <source>
        <dbReference type="PROSITE" id="PS51352"/>
    </source>
</evidence>
<dbReference type="InterPro" id="IPR000866">
    <property type="entry name" value="AhpC/TSA"/>
</dbReference>
<dbReference type="InterPro" id="IPR005320">
    <property type="entry name" value="Peptidase_S51"/>
</dbReference>
<dbReference type="GO" id="GO:0016209">
    <property type="term" value="F:antioxidant activity"/>
    <property type="evidence" value="ECO:0007669"/>
    <property type="project" value="InterPro"/>
</dbReference>
<evidence type="ECO:0000256" key="4">
    <source>
        <dbReference type="ARBA" id="ARBA00013115"/>
    </source>
</evidence>
<dbReference type="PANTHER" id="PTHR36175:SF1">
    <property type="entry name" value="CYANOPHYCINASE"/>
    <property type="match status" value="1"/>
</dbReference>
<dbReference type="GO" id="GO:0016491">
    <property type="term" value="F:oxidoreductase activity"/>
    <property type="evidence" value="ECO:0007669"/>
    <property type="project" value="InterPro"/>
</dbReference>
<comment type="similarity">
    <text evidence="3">Belongs to the peptidase S51 family.</text>
</comment>
<dbReference type="GO" id="GO:0006508">
    <property type="term" value="P:proteolysis"/>
    <property type="evidence" value="ECO:0007669"/>
    <property type="project" value="UniProtKB-KW"/>
</dbReference>
<proteinExistence type="inferred from homology"/>
<organism evidence="13 14">
    <name type="scientific">Stieleria bergensis</name>
    <dbReference type="NCBI Taxonomy" id="2528025"/>
    <lineage>
        <taxon>Bacteria</taxon>
        <taxon>Pseudomonadati</taxon>
        <taxon>Planctomycetota</taxon>
        <taxon>Planctomycetia</taxon>
        <taxon>Pirellulales</taxon>
        <taxon>Pirellulaceae</taxon>
        <taxon>Stieleria</taxon>
    </lineage>
</organism>
<feature type="coiled-coil region" evidence="9">
    <location>
        <begin position="243"/>
        <end position="270"/>
    </location>
</feature>
<dbReference type="Pfam" id="PF03575">
    <property type="entry name" value="Peptidase_S51"/>
    <property type="match status" value="1"/>
</dbReference>
<protein>
    <recommendedName>
        <fullName evidence="5">Cyanophycinase</fullName>
        <ecNumber evidence="4">3.4.15.6</ecNumber>
    </recommendedName>
</protein>
<keyword evidence="8" id="KW-0720">Serine protease</keyword>
<dbReference type="InterPro" id="IPR029062">
    <property type="entry name" value="Class_I_gatase-like"/>
</dbReference>
<feature type="region of interest" description="Disordered" evidence="10">
    <location>
        <begin position="29"/>
        <end position="126"/>
    </location>
</feature>
<dbReference type="Gene3D" id="3.40.50.880">
    <property type="match status" value="2"/>
</dbReference>
<reference evidence="13 14" key="1">
    <citation type="submission" date="2019-02" db="EMBL/GenBank/DDBJ databases">
        <title>Deep-cultivation of Planctomycetes and their phenomic and genomic characterization uncovers novel biology.</title>
        <authorList>
            <person name="Wiegand S."/>
            <person name="Jogler M."/>
            <person name="Boedeker C."/>
            <person name="Pinto D."/>
            <person name="Vollmers J."/>
            <person name="Rivas-Marin E."/>
            <person name="Kohn T."/>
            <person name="Peeters S.H."/>
            <person name="Heuer A."/>
            <person name="Rast P."/>
            <person name="Oberbeckmann S."/>
            <person name="Bunk B."/>
            <person name="Jeske O."/>
            <person name="Meyerdierks A."/>
            <person name="Storesund J.E."/>
            <person name="Kallscheuer N."/>
            <person name="Luecker S."/>
            <person name="Lage O.M."/>
            <person name="Pohl T."/>
            <person name="Merkel B.J."/>
            <person name="Hornburger P."/>
            <person name="Mueller R.-W."/>
            <person name="Bruemmer F."/>
            <person name="Labrenz M."/>
            <person name="Spormann A.M."/>
            <person name="Op den Camp H."/>
            <person name="Overmann J."/>
            <person name="Amann R."/>
            <person name="Jetten M.S.M."/>
            <person name="Mascher T."/>
            <person name="Medema M.H."/>
            <person name="Devos D.P."/>
            <person name="Kaster A.-K."/>
            <person name="Ovreas L."/>
            <person name="Rohde M."/>
            <person name="Galperin M.Y."/>
            <person name="Jogler C."/>
        </authorList>
    </citation>
    <scope>NUCLEOTIDE SEQUENCE [LARGE SCALE GENOMIC DNA]</scope>
    <source>
        <strain evidence="13 14">SV_7m_r</strain>
    </source>
</reference>
<evidence type="ECO:0000256" key="1">
    <source>
        <dbReference type="ARBA" id="ARBA00001092"/>
    </source>
</evidence>
<dbReference type="RefSeq" id="WP_419187803.1">
    <property type="nucleotide sequence ID" value="NZ_CP036272.1"/>
</dbReference>
<evidence type="ECO:0000313" key="13">
    <source>
        <dbReference type="EMBL" id="QDT62333.1"/>
    </source>
</evidence>
<feature type="compositionally biased region" description="Basic and acidic residues" evidence="10">
    <location>
        <begin position="83"/>
        <end position="114"/>
    </location>
</feature>
<dbReference type="GO" id="GO:0008241">
    <property type="term" value="F:peptidyl-dipeptidase activity"/>
    <property type="evidence" value="ECO:0007669"/>
    <property type="project" value="UniProtKB-EC"/>
</dbReference>
<dbReference type="Pfam" id="PF00578">
    <property type="entry name" value="AhpC-TSA"/>
    <property type="match status" value="1"/>
</dbReference>
<evidence type="ECO:0000256" key="11">
    <source>
        <dbReference type="SAM" id="SignalP"/>
    </source>
</evidence>